<protein>
    <submittedName>
        <fullName evidence="2">Uncharacterized protein</fullName>
    </submittedName>
</protein>
<keyword evidence="1" id="KW-0812">Transmembrane</keyword>
<accession>A0A2P5BI50</accession>
<keyword evidence="1" id="KW-1133">Transmembrane helix</keyword>
<reference evidence="3" key="1">
    <citation type="submission" date="2016-06" db="EMBL/GenBank/DDBJ databases">
        <title>Parallel loss of symbiosis genes in relatives of nitrogen-fixing non-legume Parasponia.</title>
        <authorList>
            <person name="Van Velzen R."/>
            <person name="Holmer R."/>
            <person name="Bu F."/>
            <person name="Rutten L."/>
            <person name="Van Zeijl A."/>
            <person name="Liu W."/>
            <person name="Santuari L."/>
            <person name="Cao Q."/>
            <person name="Sharma T."/>
            <person name="Shen D."/>
            <person name="Roswanjaya Y."/>
            <person name="Wardhani T."/>
            <person name="Kalhor M.S."/>
            <person name="Jansen J."/>
            <person name="Van den Hoogen J."/>
            <person name="Gungor B."/>
            <person name="Hartog M."/>
            <person name="Hontelez J."/>
            <person name="Verver J."/>
            <person name="Yang W.-C."/>
            <person name="Schijlen E."/>
            <person name="Repin R."/>
            <person name="Schilthuizen M."/>
            <person name="Schranz E."/>
            <person name="Heidstra R."/>
            <person name="Miyata K."/>
            <person name="Fedorova E."/>
            <person name="Kohlen W."/>
            <person name="Bisseling T."/>
            <person name="Smit S."/>
            <person name="Geurts R."/>
        </authorList>
    </citation>
    <scope>NUCLEOTIDE SEQUENCE [LARGE SCALE GENOMIC DNA]</scope>
    <source>
        <strain evidence="3">cv. RG33-2</strain>
    </source>
</reference>
<keyword evidence="3" id="KW-1185">Reference proteome</keyword>
<proteinExistence type="predicted"/>
<dbReference type="EMBL" id="JXTC01000518">
    <property type="protein sequence ID" value="PON48413.1"/>
    <property type="molecule type" value="Genomic_DNA"/>
</dbReference>
<gene>
    <name evidence="2" type="ORF">TorRG33x02_320600</name>
</gene>
<name>A0A2P5BI50_TREOI</name>
<sequence length="42" mass="4963">MHRDMGYYWFRLAMYVGLSLALGSIYYNIGYKNRSIQVPSIN</sequence>
<evidence type="ECO:0000313" key="3">
    <source>
        <dbReference type="Proteomes" id="UP000237000"/>
    </source>
</evidence>
<evidence type="ECO:0000256" key="1">
    <source>
        <dbReference type="SAM" id="Phobius"/>
    </source>
</evidence>
<comment type="caution">
    <text evidence="2">The sequence shown here is derived from an EMBL/GenBank/DDBJ whole genome shotgun (WGS) entry which is preliminary data.</text>
</comment>
<dbReference type="Proteomes" id="UP000237000">
    <property type="component" value="Unassembled WGS sequence"/>
</dbReference>
<keyword evidence="1" id="KW-0472">Membrane</keyword>
<dbReference type="STRING" id="63057.A0A2P5BI50"/>
<organism evidence="2 3">
    <name type="scientific">Trema orientale</name>
    <name type="common">Charcoal tree</name>
    <name type="synonym">Celtis orientalis</name>
    <dbReference type="NCBI Taxonomy" id="63057"/>
    <lineage>
        <taxon>Eukaryota</taxon>
        <taxon>Viridiplantae</taxon>
        <taxon>Streptophyta</taxon>
        <taxon>Embryophyta</taxon>
        <taxon>Tracheophyta</taxon>
        <taxon>Spermatophyta</taxon>
        <taxon>Magnoliopsida</taxon>
        <taxon>eudicotyledons</taxon>
        <taxon>Gunneridae</taxon>
        <taxon>Pentapetalae</taxon>
        <taxon>rosids</taxon>
        <taxon>fabids</taxon>
        <taxon>Rosales</taxon>
        <taxon>Cannabaceae</taxon>
        <taxon>Trema</taxon>
    </lineage>
</organism>
<dbReference type="AlphaFoldDB" id="A0A2P5BI50"/>
<evidence type="ECO:0000313" key="2">
    <source>
        <dbReference type="EMBL" id="PON48413.1"/>
    </source>
</evidence>
<dbReference type="InParanoid" id="A0A2P5BI50"/>
<feature type="transmembrane region" description="Helical" evidence="1">
    <location>
        <begin position="6"/>
        <end position="27"/>
    </location>
</feature>